<keyword evidence="3" id="KW-1185">Reference proteome</keyword>
<evidence type="ECO:0000313" key="2">
    <source>
        <dbReference type="EMBL" id="KAG7665866.1"/>
    </source>
</evidence>
<accession>A0A8J5URV5</accession>
<feature type="compositionally biased region" description="Low complexity" evidence="1">
    <location>
        <begin position="150"/>
        <end position="167"/>
    </location>
</feature>
<dbReference type="InterPro" id="IPR053203">
    <property type="entry name" value="Cisplatin_resist-associated"/>
</dbReference>
<dbReference type="EMBL" id="JAGSYN010000046">
    <property type="protein sequence ID" value="KAG7665866.1"/>
    <property type="molecule type" value="Genomic_DNA"/>
</dbReference>
<feature type="compositionally biased region" description="Gly residues" evidence="1">
    <location>
        <begin position="1"/>
        <end position="11"/>
    </location>
</feature>
<proteinExistence type="predicted"/>
<dbReference type="GeneID" id="73467494"/>
<name>A0A8J5URV5_9ASCO</name>
<dbReference type="RefSeq" id="XP_049266098.1">
    <property type="nucleotide sequence ID" value="XM_049410394.1"/>
</dbReference>
<organism evidence="2 3">
    <name type="scientific">[Candida] subhashii</name>
    <dbReference type="NCBI Taxonomy" id="561895"/>
    <lineage>
        <taxon>Eukaryota</taxon>
        <taxon>Fungi</taxon>
        <taxon>Dikarya</taxon>
        <taxon>Ascomycota</taxon>
        <taxon>Saccharomycotina</taxon>
        <taxon>Pichiomycetes</taxon>
        <taxon>Debaryomycetaceae</taxon>
        <taxon>Spathaspora</taxon>
    </lineage>
</organism>
<feature type="compositionally biased region" description="Polar residues" evidence="1">
    <location>
        <begin position="84"/>
        <end position="96"/>
    </location>
</feature>
<dbReference type="InterPro" id="IPR022024">
    <property type="entry name" value="DUF3602"/>
</dbReference>
<dbReference type="PANTHER" id="PTHR34693">
    <property type="entry name" value="PROTEIN PAR32"/>
    <property type="match status" value="1"/>
</dbReference>
<dbReference type="OrthoDB" id="3063476at2759"/>
<dbReference type="Proteomes" id="UP000694255">
    <property type="component" value="Unassembled WGS sequence"/>
</dbReference>
<dbReference type="PANTHER" id="PTHR34693:SF1">
    <property type="entry name" value="PROTEIN PAR32"/>
    <property type="match status" value="1"/>
</dbReference>
<feature type="region of interest" description="Disordered" evidence="1">
    <location>
        <begin position="150"/>
        <end position="197"/>
    </location>
</feature>
<sequence length="209" mass="21777">MTYSTGRGGAGNIHSSMNITSDNNYISPSKSASQTPTQNTKSNSPELSKTISNNKRVYYSTGRGGAGNIQSSDQIPSPKLVPMGSNTPQLTTNKITTGRGGYGNMVDNDSPQLSRKLQDVDGPPLENDLKAIASNKSFSVGRGGFGNVISNSRSNASSGDANANANAGPGPVTSAGSDVPNLYTISSRGDQKDKKKPGFLSKIKEIFGQ</sequence>
<evidence type="ECO:0008006" key="4">
    <source>
        <dbReference type="Google" id="ProtNLM"/>
    </source>
</evidence>
<gene>
    <name evidence="2" type="ORF">J8A68_000693</name>
</gene>
<dbReference type="Pfam" id="PF12223">
    <property type="entry name" value="DUF3602"/>
    <property type="match status" value="2"/>
</dbReference>
<evidence type="ECO:0000313" key="3">
    <source>
        <dbReference type="Proteomes" id="UP000694255"/>
    </source>
</evidence>
<protein>
    <recommendedName>
        <fullName evidence="4">Protein PAR32</fullName>
    </recommendedName>
</protein>
<reference evidence="2 3" key="1">
    <citation type="journal article" date="2021" name="DNA Res.">
        <title>Genome analysis of Candida subhashii reveals its hybrid nature and dual mitochondrial genome conformations.</title>
        <authorList>
            <person name="Mixao V."/>
            <person name="Hegedusova E."/>
            <person name="Saus E."/>
            <person name="Pryszcz L.P."/>
            <person name="Cillingova A."/>
            <person name="Nosek J."/>
            <person name="Gabaldon T."/>
        </authorList>
    </citation>
    <scope>NUCLEOTIDE SEQUENCE [LARGE SCALE GENOMIC DNA]</scope>
    <source>
        <strain evidence="2 3">CBS 10753</strain>
    </source>
</reference>
<dbReference type="AlphaFoldDB" id="A0A8J5URV5"/>
<comment type="caution">
    <text evidence="2">The sequence shown here is derived from an EMBL/GenBank/DDBJ whole genome shotgun (WGS) entry which is preliminary data.</text>
</comment>
<feature type="compositionally biased region" description="Polar residues" evidence="1">
    <location>
        <begin position="13"/>
        <end position="55"/>
    </location>
</feature>
<evidence type="ECO:0000256" key="1">
    <source>
        <dbReference type="SAM" id="MobiDB-lite"/>
    </source>
</evidence>
<feature type="region of interest" description="Disordered" evidence="1">
    <location>
        <begin position="1"/>
        <end position="111"/>
    </location>
</feature>